<keyword evidence="3" id="KW-1185">Reference proteome</keyword>
<protein>
    <submittedName>
        <fullName evidence="2">Uncharacterized protein</fullName>
    </submittedName>
</protein>
<sequence>MTAFATFLIAAALLGPLQVTLAQAATPFDPAALPAKAARTAAFVPTGWLLERQISGDLNGDKRADPVLVLVERPSPTAPEARRERAVVVLLADATGQMQRVAASGKVLYGIGGPDLLVSSDKIPEIKIDKGVLTVRHISGTEQNLEFTHRFSYEPSTSKMRLVGEEQIKSNRQTLDTTIKTTDYVTGKQRSERVFRDPADPAGQRQLTSRKDVTVPTATKRYLEDVDVRKTTAESSIK</sequence>
<proteinExistence type="predicted"/>
<keyword evidence="1" id="KW-0732">Signal</keyword>
<gene>
    <name evidence="2" type="ORF">ASU33_18640</name>
</gene>
<accession>A0A9X0HP93</accession>
<reference evidence="2 3" key="1">
    <citation type="submission" date="2015-11" db="EMBL/GenBank/DDBJ databases">
        <title>Solirubrum puertoriconensis gen. nov. an environmental bacteria isolated in Puerto Rico.</title>
        <authorList>
            <person name="Cuebas-Irizarry M.F."/>
            <person name="Montalvo-Rodriguez R."/>
        </authorList>
    </citation>
    <scope>NUCLEOTIDE SEQUENCE [LARGE SCALE GENOMIC DNA]</scope>
    <source>
        <strain evidence="2 3">MC1A</strain>
    </source>
</reference>
<evidence type="ECO:0000313" key="3">
    <source>
        <dbReference type="Proteomes" id="UP000054223"/>
    </source>
</evidence>
<name>A0A9X0HP93_SOLP1</name>
<feature type="signal peptide" evidence="1">
    <location>
        <begin position="1"/>
        <end position="24"/>
    </location>
</feature>
<comment type="caution">
    <text evidence="2">The sequence shown here is derived from an EMBL/GenBank/DDBJ whole genome shotgun (WGS) entry which is preliminary data.</text>
</comment>
<dbReference type="AlphaFoldDB" id="A0A9X0HP93"/>
<dbReference type="EMBL" id="LNAL01000003">
    <property type="protein sequence ID" value="KUG09705.1"/>
    <property type="molecule type" value="Genomic_DNA"/>
</dbReference>
<feature type="chain" id="PRO_5040739345" evidence="1">
    <location>
        <begin position="25"/>
        <end position="238"/>
    </location>
</feature>
<organism evidence="2 3">
    <name type="scientific">Solirubrum puertoriconensis</name>
    <dbReference type="NCBI Taxonomy" id="1751427"/>
    <lineage>
        <taxon>Bacteria</taxon>
        <taxon>Pseudomonadati</taxon>
        <taxon>Bacteroidota</taxon>
        <taxon>Cytophagia</taxon>
        <taxon>Cytophagales</taxon>
    </lineage>
</organism>
<dbReference type="Proteomes" id="UP000054223">
    <property type="component" value="Unassembled WGS sequence"/>
</dbReference>
<dbReference type="OrthoDB" id="86940at2"/>
<dbReference type="RefSeq" id="WP_059067951.1">
    <property type="nucleotide sequence ID" value="NZ_LNAL01000003.1"/>
</dbReference>
<evidence type="ECO:0000256" key="1">
    <source>
        <dbReference type="SAM" id="SignalP"/>
    </source>
</evidence>
<evidence type="ECO:0000313" key="2">
    <source>
        <dbReference type="EMBL" id="KUG09705.1"/>
    </source>
</evidence>